<protein>
    <submittedName>
        <fullName evidence="1">Uncharacterized protein</fullName>
    </submittedName>
</protein>
<evidence type="ECO:0000313" key="1">
    <source>
        <dbReference type="EMBL" id="KAK4028390.1"/>
    </source>
</evidence>
<dbReference type="EMBL" id="JAOYFB010000038">
    <property type="protein sequence ID" value="KAK4028390.1"/>
    <property type="molecule type" value="Genomic_DNA"/>
</dbReference>
<reference evidence="1 2" key="1">
    <citation type="journal article" date="2023" name="Nucleic Acids Res.">
        <title>The hologenome of Daphnia magna reveals possible DNA methylation and microbiome-mediated evolution of the host genome.</title>
        <authorList>
            <person name="Chaturvedi A."/>
            <person name="Li X."/>
            <person name="Dhandapani V."/>
            <person name="Marshall H."/>
            <person name="Kissane S."/>
            <person name="Cuenca-Cambronero M."/>
            <person name="Asole G."/>
            <person name="Calvet F."/>
            <person name="Ruiz-Romero M."/>
            <person name="Marangio P."/>
            <person name="Guigo R."/>
            <person name="Rago D."/>
            <person name="Mirbahai L."/>
            <person name="Eastwood N."/>
            <person name="Colbourne J.K."/>
            <person name="Zhou J."/>
            <person name="Mallon E."/>
            <person name="Orsini L."/>
        </authorList>
    </citation>
    <scope>NUCLEOTIDE SEQUENCE [LARGE SCALE GENOMIC DNA]</scope>
    <source>
        <strain evidence="1">LRV0_1</strain>
    </source>
</reference>
<keyword evidence="2" id="KW-1185">Reference proteome</keyword>
<dbReference type="Proteomes" id="UP001234178">
    <property type="component" value="Unassembled WGS sequence"/>
</dbReference>
<accession>A0ABR0ATK6</accession>
<sequence length="113" mass="12456">MCVARLSQTAGVQLGQRKDIYDEWLLCGLQYSNNMQKKDASGYGIGAVLAQIQPPPQSADLANSDVQELTRKKRFKILRRKGKKCDWGEEAEGNKNGIEGVENALVAFGRKGT</sequence>
<evidence type="ECO:0000313" key="2">
    <source>
        <dbReference type="Proteomes" id="UP001234178"/>
    </source>
</evidence>
<comment type="caution">
    <text evidence="1">The sequence shown here is derived from an EMBL/GenBank/DDBJ whole genome shotgun (WGS) entry which is preliminary data.</text>
</comment>
<organism evidence="1 2">
    <name type="scientific">Daphnia magna</name>
    <dbReference type="NCBI Taxonomy" id="35525"/>
    <lineage>
        <taxon>Eukaryota</taxon>
        <taxon>Metazoa</taxon>
        <taxon>Ecdysozoa</taxon>
        <taxon>Arthropoda</taxon>
        <taxon>Crustacea</taxon>
        <taxon>Branchiopoda</taxon>
        <taxon>Diplostraca</taxon>
        <taxon>Cladocera</taxon>
        <taxon>Anomopoda</taxon>
        <taxon>Daphniidae</taxon>
        <taxon>Daphnia</taxon>
    </lineage>
</organism>
<gene>
    <name evidence="1" type="ORF">OUZ56_017670</name>
</gene>
<proteinExistence type="predicted"/>
<name>A0ABR0ATK6_9CRUS</name>